<accession>L0AVI9</accession>
<evidence type="ECO:0000259" key="1">
    <source>
        <dbReference type="SMART" id="SM00458"/>
    </source>
</evidence>
<proteinExistence type="evidence at transcript level"/>
<evidence type="ECO:0000313" key="2">
    <source>
        <dbReference type="EMBL" id="AFZ78854.1"/>
    </source>
</evidence>
<sequence length="129" mass="14387">MPFYIQSVHSGKYLDVRGGSKEKGAQVIIYDFNGGKNQQWIYKKGMIVSKLNGYALDISGGKENGEIIVWPDNGGDNQKWYFADDLTIRSKLGFVLDVKHSAKDNSSPLVAFSALGQDNQKFRIVPVEE</sequence>
<dbReference type="Pfam" id="PF00652">
    <property type="entry name" value="Ricin_B_lectin"/>
    <property type="match status" value="1"/>
</dbReference>
<dbReference type="InterPro" id="IPR035992">
    <property type="entry name" value="Ricin_B-like_lectins"/>
</dbReference>
<dbReference type="SMART" id="SM00458">
    <property type="entry name" value="RICIN"/>
    <property type="match status" value="1"/>
</dbReference>
<keyword evidence="2" id="KW-0430">Lectin</keyword>
<dbReference type="PROSITE" id="PS50231">
    <property type="entry name" value="RICIN_B_LECTIN"/>
    <property type="match status" value="1"/>
</dbReference>
<dbReference type="EMBL" id="JX915888">
    <property type="protein sequence ID" value="AFZ78854.1"/>
    <property type="molecule type" value="mRNA"/>
</dbReference>
<dbReference type="AlphaFoldDB" id="L0AVI9"/>
<dbReference type="CDD" id="cd00161">
    <property type="entry name" value="beta-trefoil_Ricin-like"/>
    <property type="match status" value="1"/>
</dbReference>
<dbReference type="GO" id="GO:0030246">
    <property type="term" value="F:carbohydrate binding"/>
    <property type="evidence" value="ECO:0007669"/>
    <property type="project" value="UniProtKB-KW"/>
</dbReference>
<organism evidence="2">
    <name type="scientific">Coptotermes formosanus</name>
    <name type="common">Formosan subterranean termite</name>
    <dbReference type="NCBI Taxonomy" id="36987"/>
    <lineage>
        <taxon>Eukaryota</taxon>
        <taxon>Metazoa</taxon>
        <taxon>Ecdysozoa</taxon>
        <taxon>Arthropoda</taxon>
        <taxon>Hexapoda</taxon>
        <taxon>Insecta</taxon>
        <taxon>Pterygota</taxon>
        <taxon>Neoptera</taxon>
        <taxon>Polyneoptera</taxon>
        <taxon>Dictyoptera</taxon>
        <taxon>Blattodea</taxon>
        <taxon>Blattoidea</taxon>
        <taxon>Termitoidae</taxon>
        <taxon>Rhinotermitidae</taxon>
        <taxon>Coptotermes</taxon>
    </lineage>
</organism>
<dbReference type="SUPFAM" id="SSF50370">
    <property type="entry name" value="Ricin B-like lectins"/>
    <property type="match status" value="1"/>
</dbReference>
<dbReference type="Gene3D" id="2.80.10.50">
    <property type="match status" value="1"/>
</dbReference>
<protein>
    <submittedName>
        <fullName evidence="2">Ricin-type beta-trefoil lectin domain-containing protein</fullName>
    </submittedName>
</protein>
<dbReference type="InterPro" id="IPR000772">
    <property type="entry name" value="Ricin_B_lectin"/>
</dbReference>
<reference evidence="2" key="1">
    <citation type="submission" date="2012-10" db="EMBL/GenBank/DDBJ databases">
        <title>Immune-Related transcriptome of Coptotermes formosanus Shiraki workers: the defense mechanism.</title>
        <authorList>
            <person name="Hussain A."/>
            <person name="Li Y.F."/>
            <person name="Cheng Y."/>
            <person name="Liu Y."/>
            <person name="Chen C.C."/>
            <person name="Wen S.Y."/>
        </authorList>
    </citation>
    <scope>NUCLEOTIDE SEQUENCE</scope>
</reference>
<feature type="domain" description="Ricin B lectin" evidence="1">
    <location>
        <begin position="1"/>
        <end position="125"/>
    </location>
</feature>
<name>L0AVI9_COPFO</name>